<keyword evidence="1" id="KW-1133">Transmembrane helix</keyword>
<feature type="transmembrane region" description="Helical" evidence="1">
    <location>
        <begin position="92"/>
        <end position="109"/>
    </location>
</feature>
<reference evidence="2" key="1">
    <citation type="submission" date="2020-09" db="EMBL/GenBank/DDBJ databases">
        <authorList>
            <person name="Kikuchi T."/>
        </authorList>
    </citation>
    <scope>NUCLEOTIDE SEQUENCE</scope>
    <source>
        <strain evidence="2">SH1</strain>
    </source>
</reference>
<dbReference type="EMBL" id="CAJFDH010000006">
    <property type="protein sequence ID" value="CAD5228606.1"/>
    <property type="molecule type" value="Genomic_DNA"/>
</dbReference>
<dbReference type="Proteomes" id="UP000614601">
    <property type="component" value="Unassembled WGS sequence"/>
</dbReference>
<sequence length="179" mass="20483">MIVIYTIWTVGAVLLPGMTVLFAKPDQDTSDSINFYDFYDLNLYYWQQAILTHVMFNTTFFATGCYIIAVVVFLGKKYRGESESRNQFHKRLFFCGLIISFPTLFYDLVTKYHGVPSYLVRHLTARTAGIVVNAVVPIALLITSRMVRNRFHQMFNLNKILPQFSSSALPRGSIQVSTT</sequence>
<name>A0A811LNE3_9BILA</name>
<proteinExistence type="predicted"/>
<evidence type="ECO:0000313" key="3">
    <source>
        <dbReference type="Proteomes" id="UP000614601"/>
    </source>
</evidence>
<dbReference type="AlphaFoldDB" id="A0A811LNE3"/>
<dbReference type="EMBL" id="CAJFCW020000006">
    <property type="protein sequence ID" value="CAG9124733.1"/>
    <property type="molecule type" value="Genomic_DNA"/>
</dbReference>
<keyword evidence="1" id="KW-0812">Transmembrane</keyword>
<organism evidence="2 3">
    <name type="scientific">Bursaphelenchus okinawaensis</name>
    <dbReference type="NCBI Taxonomy" id="465554"/>
    <lineage>
        <taxon>Eukaryota</taxon>
        <taxon>Metazoa</taxon>
        <taxon>Ecdysozoa</taxon>
        <taxon>Nematoda</taxon>
        <taxon>Chromadorea</taxon>
        <taxon>Rhabditida</taxon>
        <taxon>Tylenchina</taxon>
        <taxon>Tylenchomorpha</taxon>
        <taxon>Aphelenchoidea</taxon>
        <taxon>Aphelenchoididae</taxon>
        <taxon>Bursaphelenchus</taxon>
    </lineage>
</organism>
<dbReference type="Proteomes" id="UP000783686">
    <property type="component" value="Unassembled WGS sequence"/>
</dbReference>
<comment type="caution">
    <text evidence="2">The sequence shown here is derived from an EMBL/GenBank/DDBJ whole genome shotgun (WGS) entry which is preliminary data.</text>
</comment>
<keyword evidence="1" id="KW-0472">Membrane</keyword>
<evidence type="ECO:0000256" key="1">
    <source>
        <dbReference type="SAM" id="Phobius"/>
    </source>
</evidence>
<accession>A0A811LNE3</accession>
<feature type="transmembrane region" description="Helical" evidence="1">
    <location>
        <begin position="47"/>
        <end position="72"/>
    </location>
</feature>
<keyword evidence="3" id="KW-1185">Reference proteome</keyword>
<protein>
    <submittedName>
        <fullName evidence="2">Uncharacterized protein</fullName>
    </submittedName>
</protein>
<feature type="transmembrane region" description="Helical" evidence="1">
    <location>
        <begin position="129"/>
        <end position="147"/>
    </location>
</feature>
<gene>
    <name evidence="2" type="ORF">BOKJ2_LOCUS12762</name>
</gene>
<evidence type="ECO:0000313" key="2">
    <source>
        <dbReference type="EMBL" id="CAD5228606.1"/>
    </source>
</evidence>